<organism evidence="1">
    <name type="scientific">Rhizophora mucronata</name>
    <name type="common">Asiatic mangrove</name>
    <dbReference type="NCBI Taxonomy" id="61149"/>
    <lineage>
        <taxon>Eukaryota</taxon>
        <taxon>Viridiplantae</taxon>
        <taxon>Streptophyta</taxon>
        <taxon>Embryophyta</taxon>
        <taxon>Tracheophyta</taxon>
        <taxon>Spermatophyta</taxon>
        <taxon>Magnoliopsida</taxon>
        <taxon>eudicotyledons</taxon>
        <taxon>Gunneridae</taxon>
        <taxon>Pentapetalae</taxon>
        <taxon>rosids</taxon>
        <taxon>fabids</taxon>
        <taxon>Malpighiales</taxon>
        <taxon>Rhizophoraceae</taxon>
        <taxon>Rhizophora</taxon>
    </lineage>
</organism>
<proteinExistence type="predicted"/>
<dbReference type="EMBL" id="GGEC01063775">
    <property type="protein sequence ID" value="MBX44259.1"/>
    <property type="molecule type" value="Transcribed_RNA"/>
</dbReference>
<evidence type="ECO:0000313" key="1">
    <source>
        <dbReference type="EMBL" id="MBX44259.1"/>
    </source>
</evidence>
<protein>
    <submittedName>
        <fullName evidence="1">Uncharacterized protein</fullName>
    </submittedName>
</protein>
<sequence length="28" mass="3583">MGMEFSCRIECRCYCWLWLKLLESNRRR</sequence>
<reference evidence="1" key="1">
    <citation type="submission" date="2018-02" db="EMBL/GenBank/DDBJ databases">
        <title>Rhizophora mucronata_Transcriptome.</title>
        <authorList>
            <person name="Meera S.P."/>
            <person name="Sreeshan A."/>
            <person name="Augustine A."/>
        </authorList>
    </citation>
    <scope>NUCLEOTIDE SEQUENCE</scope>
    <source>
        <tissue evidence="1">Leaf</tissue>
    </source>
</reference>
<accession>A0A2P2NP27</accession>
<dbReference type="AlphaFoldDB" id="A0A2P2NP27"/>
<name>A0A2P2NP27_RHIMU</name>